<dbReference type="PROSITE" id="PS51450">
    <property type="entry name" value="LRR"/>
    <property type="match status" value="1"/>
</dbReference>
<dbReference type="InterPro" id="IPR050216">
    <property type="entry name" value="LRR_domain-containing"/>
</dbReference>
<proteinExistence type="predicted"/>
<dbReference type="InterPro" id="IPR032675">
    <property type="entry name" value="LRR_dom_sf"/>
</dbReference>
<dbReference type="Pfam" id="PF00560">
    <property type="entry name" value="LRR_1"/>
    <property type="match status" value="1"/>
</dbReference>
<gene>
    <name evidence="4" type="ORF">MAR_020653</name>
</gene>
<dbReference type="SUPFAM" id="SSF52058">
    <property type="entry name" value="L domain-like"/>
    <property type="match status" value="1"/>
</dbReference>
<keyword evidence="2" id="KW-0677">Repeat</keyword>
<organism evidence="4 5">
    <name type="scientific">Mya arenaria</name>
    <name type="common">Soft-shell clam</name>
    <dbReference type="NCBI Taxonomy" id="6604"/>
    <lineage>
        <taxon>Eukaryota</taxon>
        <taxon>Metazoa</taxon>
        <taxon>Spiralia</taxon>
        <taxon>Lophotrochozoa</taxon>
        <taxon>Mollusca</taxon>
        <taxon>Bivalvia</taxon>
        <taxon>Autobranchia</taxon>
        <taxon>Heteroconchia</taxon>
        <taxon>Euheterodonta</taxon>
        <taxon>Imparidentia</taxon>
        <taxon>Neoheterodontei</taxon>
        <taxon>Myida</taxon>
        <taxon>Myoidea</taxon>
        <taxon>Myidae</taxon>
        <taxon>Mya</taxon>
    </lineage>
</organism>
<accession>A0ABY7EA44</accession>
<evidence type="ECO:0000256" key="3">
    <source>
        <dbReference type="SAM" id="MobiDB-lite"/>
    </source>
</evidence>
<keyword evidence="5" id="KW-1185">Reference proteome</keyword>
<name>A0ABY7EA44_MYAAR</name>
<feature type="region of interest" description="Disordered" evidence="3">
    <location>
        <begin position="1"/>
        <end position="24"/>
    </location>
</feature>
<dbReference type="SMART" id="SM00369">
    <property type="entry name" value="LRR_TYP"/>
    <property type="match status" value="4"/>
</dbReference>
<feature type="compositionally biased region" description="Acidic residues" evidence="3">
    <location>
        <begin position="14"/>
        <end position="24"/>
    </location>
</feature>
<keyword evidence="1" id="KW-0433">Leucine-rich repeat</keyword>
<sequence length="357" mass="39605">MAENYLYYSGSSDTDGEFNDENSEDLSHSELEVLPNYLKSDSLCLKSLQLSHNNFVIFPEEIGNFRNLVNIDISNNGLTNIGGALLNLTALQTFSARNNLLEASSLPKDFGLMTSLETVNFSGNKFVDFPMQITELVLYLGGNCLTEVPAALGNLQKLSSLVLCDNNLNSIPPTFINLRKLRSLSLHNNRITTLPPEIVALNLVELSLRNNPLVARFVQDLSFDPPSLLELAGRVVKIEKVENVKFVDFCGKYRLPLLQYLCSPACSYQPAYSDSETDDEDSARSKLKKVLLVNSDILKFCGIVLNTLSMLNEDGLGILSDKLISGQSEARMNTGYPIITRIKQVTSRLFNCEICRA</sequence>
<reference evidence="4" key="1">
    <citation type="submission" date="2022-11" db="EMBL/GenBank/DDBJ databases">
        <title>Centuries of genome instability and evolution in soft-shell clam transmissible cancer (bioRxiv).</title>
        <authorList>
            <person name="Hart S.F.M."/>
            <person name="Yonemitsu M.A."/>
            <person name="Giersch R.M."/>
            <person name="Beal B.F."/>
            <person name="Arriagada G."/>
            <person name="Davis B.W."/>
            <person name="Ostrander E.A."/>
            <person name="Goff S.P."/>
            <person name="Metzger M.J."/>
        </authorList>
    </citation>
    <scope>NUCLEOTIDE SEQUENCE</scope>
    <source>
        <strain evidence="4">MELC-2E11</strain>
        <tissue evidence="4">Siphon/mantle</tissue>
    </source>
</reference>
<evidence type="ECO:0000256" key="1">
    <source>
        <dbReference type="ARBA" id="ARBA00022614"/>
    </source>
</evidence>
<dbReference type="Pfam" id="PF13855">
    <property type="entry name" value="LRR_8"/>
    <property type="match status" value="1"/>
</dbReference>
<dbReference type="PANTHER" id="PTHR48051">
    <property type="match status" value="1"/>
</dbReference>
<evidence type="ECO:0000313" key="5">
    <source>
        <dbReference type="Proteomes" id="UP001164746"/>
    </source>
</evidence>
<protein>
    <submittedName>
        <fullName evidence="4">LRC58-like protein</fullName>
    </submittedName>
</protein>
<dbReference type="InterPro" id="IPR001611">
    <property type="entry name" value="Leu-rich_rpt"/>
</dbReference>
<dbReference type="InterPro" id="IPR003591">
    <property type="entry name" value="Leu-rich_rpt_typical-subtyp"/>
</dbReference>
<evidence type="ECO:0000256" key="2">
    <source>
        <dbReference type="ARBA" id="ARBA00022737"/>
    </source>
</evidence>
<dbReference type="Proteomes" id="UP001164746">
    <property type="component" value="Chromosome 5"/>
</dbReference>
<dbReference type="EMBL" id="CP111016">
    <property type="protein sequence ID" value="WAR05284.1"/>
    <property type="molecule type" value="Genomic_DNA"/>
</dbReference>
<dbReference type="PANTHER" id="PTHR48051:SF46">
    <property type="entry name" value="LEUCINE RICH REPEAT-CONTAINING DOMAIN PROTEIN"/>
    <property type="match status" value="1"/>
</dbReference>
<dbReference type="Gene3D" id="3.80.10.10">
    <property type="entry name" value="Ribonuclease Inhibitor"/>
    <property type="match status" value="2"/>
</dbReference>
<evidence type="ECO:0000313" key="4">
    <source>
        <dbReference type="EMBL" id="WAR05284.1"/>
    </source>
</evidence>